<dbReference type="AlphaFoldDB" id="A0A1D3UM02"/>
<gene>
    <name evidence="1" type="ORF">TFUB20_01257</name>
</gene>
<dbReference type="Proteomes" id="UP000182057">
    <property type="component" value="Unassembled WGS sequence"/>
</dbReference>
<protein>
    <submittedName>
        <fullName evidence="1">Uncharacterized protein</fullName>
    </submittedName>
</protein>
<evidence type="ECO:0000313" key="1">
    <source>
        <dbReference type="EMBL" id="SCQ21095.1"/>
    </source>
</evidence>
<dbReference type="RefSeq" id="WP_046826179.1">
    <property type="nucleotide sequence ID" value="NZ_CAJPTF010000021.1"/>
</dbReference>
<proteinExistence type="predicted"/>
<dbReference type="EMBL" id="FMMM01000048">
    <property type="protein sequence ID" value="SCQ21095.1"/>
    <property type="molecule type" value="Genomic_DNA"/>
</dbReference>
<accession>A0A1D3UM02</accession>
<reference evidence="1 2" key="1">
    <citation type="submission" date="2016-09" db="EMBL/GenBank/DDBJ databases">
        <authorList>
            <person name="Capua I."/>
            <person name="De Benedictis P."/>
            <person name="Joannis T."/>
            <person name="Lombin L.H."/>
            <person name="Cattoli G."/>
        </authorList>
    </citation>
    <scope>NUCLEOTIDE SEQUENCE [LARGE SCALE GENOMIC DNA]</scope>
    <source>
        <strain evidence="1 2">UB20</strain>
    </source>
</reference>
<organism evidence="1 2">
    <name type="scientific">Tannerella forsythia</name>
    <name type="common">Bacteroides forsythus</name>
    <dbReference type="NCBI Taxonomy" id="28112"/>
    <lineage>
        <taxon>Bacteria</taxon>
        <taxon>Pseudomonadati</taxon>
        <taxon>Bacteroidota</taxon>
        <taxon>Bacteroidia</taxon>
        <taxon>Bacteroidales</taxon>
        <taxon>Tannerellaceae</taxon>
        <taxon>Tannerella</taxon>
    </lineage>
</organism>
<evidence type="ECO:0000313" key="2">
    <source>
        <dbReference type="Proteomes" id="UP000182057"/>
    </source>
</evidence>
<name>A0A1D3UM02_TANFO</name>
<sequence>MPKIEVDKNEVTVAGDYASTTLFKISTSAGISRLRLRFEDVDTVLYNKLKPPFNLYDDSMEGDWYVVGTAGHELAVVLQKNDTGKERTLWISLDRVAYLPAIVTIHQQAQ</sequence>